<dbReference type="SUPFAM" id="SSF57884">
    <property type="entry name" value="Ada DNA repair protein, N-terminal domain (N-Ada 10)"/>
    <property type="match status" value="1"/>
</dbReference>
<dbReference type="InterPro" id="IPR036631">
    <property type="entry name" value="MGMT_N_sf"/>
</dbReference>
<dbReference type="RefSeq" id="WP_093284238.1">
    <property type="nucleotide sequence ID" value="NZ_FOFS01000005.1"/>
</dbReference>
<dbReference type="InterPro" id="IPR014048">
    <property type="entry name" value="MethylDNA_cys_MeTrfase_DNA-bd"/>
</dbReference>
<dbReference type="PANTHER" id="PTHR10815:SF5">
    <property type="entry name" value="METHYLATED-DNA--PROTEIN-CYSTEINE METHYLTRANSFERASE"/>
    <property type="match status" value="1"/>
</dbReference>
<feature type="binding site" evidence="12">
    <location>
        <position position="41"/>
    </location>
    <ligand>
        <name>DNA</name>
        <dbReference type="ChEBI" id="CHEBI:16991"/>
    </ligand>
</feature>
<keyword evidence="3 10" id="KW-0963">Cytoplasm</keyword>
<dbReference type="InterPro" id="IPR008332">
    <property type="entry name" value="MethylG_MeTrfase_N"/>
</dbReference>
<dbReference type="FunFam" id="1.10.10.10:FF:000214">
    <property type="entry name" value="Methylated-DNA--protein-cysteine methyltransferase"/>
    <property type="match status" value="1"/>
</dbReference>
<dbReference type="PROSITE" id="PS00374">
    <property type="entry name" value="MGMT"/>
    <property type="match status" value="1"/>
</dbReference>
<dbReference type="GO" id="GO:0032259">
    <property type="term" value="P:methylation"/>
    <property type="evidence" value="ECO:0007669"/>
    <property type="project" value="UniProtKB-KW"/>
</dbReference>
<evidence type="ECO:0000256" key="10">
    <source>
        <dbReference type="HAMAP-Rule" id="MF_00772"/>
    </source>
</evidence>
<evidence type="ECO:0000256" key="7">
    <source>
        <dbReference type="ARBA" id="ARBA00023159"/>
    </source>
</evidence>
<feature type="domain" description="HTH araC/xylS-type" evidence="14">
    <location>
        <begin position="107"/>
        <end position="180"/>
    </location>
</feature>
<comment type="cofactor">
    <cofactor evidence="12">
        <name>Zn(2+)</name>
        <dbReference type="ChEBI" id="CHEBI:29105"/>
    </cofactor>
    <text evidence="12">Binds 1 zinc ion per subunit.</text>
</comment>
<comment type="function">
    <text evidence="10">Involved in the cellular defense against the biological effects of O6-methylguanine (O6-MeG) and O4-methylthymine (O4-MeT) in DNA. Repairs the methylated nucleobase in DNA by stoichiometrically transferring the methyl group to a cysteine residue in the enzyme. This is a suicide reaction: the enzyme is irreversibly inactivated.</text>
</comment>
<dbReference type="Pfam" id="PF02870">
    <property type="entry name" value="Methyltransf_1N"/>
    <property type="match status" value="1"/>
</dbReference>
<dbReference type="Pfam" id="PF12833">
    <property type="entry name" value="HTH_18"/>
    <property type="match status" value="1"/>
</dbReference>
<gene>
    <name evidence="15" type="ORF">SAMN04488038_105167</name>
</gene>
<dbReference type="GO" id="GO:0003908">
    <property type="term" value="F:methylated-DNA-[protein]-cysteine S-methyltransferase activity"/>
    <property type="evidence" value="ECO:0007669"/>
    <property type="project" value="UniProtKB-UniRule"/>
</dbReference>
<accession>A0A1H9EVE3</accession>
<dbReference type="InterPro" id="IPR036217">
    <property type="entry name" value="MethylDNA_cys_MeTrfase_DNAb"/>
</dbReference>
<keyword evidence="12" id="KW-0862">Zinc</keyword>
<keyword evidence="5 10" id="KW-0808">Transferase</keyword>
<dbReference type="PIRSF" id="PIRSF000409">
    <property type="entry name" value="Ada"/>
    <property type="match status" value="1"/>
</dbReference>
<sequence>MPQLPAAPEMTRAYLASDASYDGVFYLGVKTTGIFCRPSCRAKKPLPRNVEFFATPRQASFAGYRPCKRCRPLEAPGKPPAWAAQLIEAIERDPGTPIREYQLRARGLDPARVRRFFQNHYGMSFAAYCRGRRMSTAFHDIRQGHRVEDIALGSGFASASGFRAAYGKTFGDAPGKATAEPIRLAWLDSPLGPLVAAANDQGLLLLEFTERRMLDKQFDALRRYFGCAIVPGEHPYLTQIRRELDEYFAGRRRDFDVPLVYPGSEFQRSVWRALLTIPYGQTWSYEALAQHVGRAGACRAVGTTNGLNRLAIVVPCHRVVNKSGKLGGYGGGLWRKQRLLELEGVTL</sequence>
<dbReference type="SMART" id="SM00342">
    <property type="entry name" value="HTH_ARAC"/>
    <property type="match status" value="1"/>
</dbReference>
<dbReference type="OrthoDB" id="9811249at2"/>
<dbReference type="GO" id="GO:0043565">
    <property type="term" value="F:sequence-specific DNA binding"/>
    <property type="evidence" value="ECO:0007669"/>
    <property type="project" value="InterPro"/>
</dbReference>
<keyword evidence="7" id="KW-0010">Activator</keyword>
<keyword evidence="16" id="KW-1185">Reference proteome</keyword>
<feature type="binding site" evidence="13">
    <location>
        <position position="67"/>
    </location>
    <ligand>
        <name>Zn(2+)</name>
        <dbReference type="ChEBI" id="CHEBI:29105"/>
    </ligand>
</feature>
<evidence type="ECO:0000256" key="11">
    <source>
        <dbReference type="PIRSR" id="PIRSR000409-1"/>
    </source>
</evidence>
<protein>
    <recommendedName>
        <fullName evidence="10">Methylated-DNA--protein-cysteine methyltransferase</fullName>
        <ecNumber evidence="10">2.1.1.63</ecNumber>
    </recommendedName>
    <alternativeName>
        <fullName evidence="10">6-O-methylguanine-DNA methyltransferase</fullName>
        <shortName evidence="10">MGMT</shortName>
    </alternativeName>
    <alternativeName>
        <fullName evidence="10">O-6-methylguanine-DNA-alkyltransferase</fullName>
    </alternativeName>
</protein>
<evidence type="ECO:0000256" key="2">
    <source>
        <dbReference type="ARBA" id="ARBA00008711"/>
    </source>
</evidence>
<dbReference type="NCBIfam" id="TIGR00589">
    <property type="entry name" value="ogt"/>
    <property type="match status" value="1"/>
</dbReference>
<name>A0A1H9EVE3_9GAMM</name>
<dbReference type="PROSITE" id="PS01124">
    <property type="entry name" value="HTH_ARAC_FAMILY_2"/>
    <property type="match status" value="1"/>
</dbReference>
<evidence type="ECO:0000256" key="6">
    <source>
        <dbReference type="ARBA" id="ARBA00022763"/>
    </source>
</evidence>
<evidence type="ECO:0000313" key="15">
    <source>
        <dbReference type="EMBL" id="SEQ29612.1"/>
    </source>
</evidence>
<dbReference type="Gene3D" id="1.10.10.60">
    <property type="entry name" value="Homeodomain-like"/>
    <property type="match status" value="1"/>
</dbReference>
<dbReference type="Gene3D" id="1.10.10.10">
    <property type="entry name" value="Winged helix-like DNA-binding domain superfamily/Winged helix DNA-binding domain"/>
    <property type="match status" value="1"/>
</dbReference>
<dbReference type="GO" id="GO:0003700">
    <property type="term" value="F:DNA-binding transcription factor activity"/>
    <property type="evidence" value="ECO:0007669"/>
    <property type="project" value="InterPro"/>
</dbReference>
<feature type="binding site" evidence="12">
    <location>
        <position position="65"/>
    </location>
    <ligand>
        <name>DNA</name>
        <dbReference type="ChEBI" id="CHEBI:16991"/>
    </ligand>
</feature>
<feature type="binding site" evidence="13">
    <location>
        <position position="70"/>
    </location>
    <ligand>
        <name>Zn(2+)</name>
        <dbReference type="ChEBI" id="CHEBI:29105"/>
    </ligand>
</feature>
<dbReference type="InterPro" id="IPR004026">
    <property type="entry name" value="Ada_DNA_repair_Zn-bd"/>
</dbReference>
<dbReference type="HAMAP" id="MF_00772">
    <property type="entry name" value="OGT"/>
    <property type="match status" value="1"/>
</dbReference>
<comment type="similarity">
    <text evidence="2 10">Belongs to the MGMT family.</text>
</comment>
<dbReference type="InterPro" id="IPR018060">
    <property type="entry name" value="HTH_AraC"/>
</dbReference>
<evidence type="ECO:0000313" key="16">
    <source>
        <dbReference type="Proteomes" id="UP000199233"/>
    </source>
</evidence>
<dbReference type="SUPFAM" id="SSF53155">
    <property type="entry name" value="Methylated DNA-protein cysteine methyltransferase domain"/>
    <property type="match status" value="1"/>
</dbReference>
<dbReference type="InterPro" id="IPR036388">
    <property type="entry name" value="WH-like_DNA-bd_sf"/>
</dbReference>
<feature type="binding site" evidence="12">
    <location>
        <position position="32"/>
    </location>
    <ligand>
        <name>DNA</name>
        <dbReference type="ChEBI" id="CHEBI:16991"/>
    </ligand>
</feature>
<dbReference type="EC" id="2.1.1.63" evidence="10"/>
<dbReference type="PANTHER" id="PTHR10815">
    <property type="entry name" value="METHYLATED-DNA--PROTEIN-CYSTEINE METHYLTRANSFERASE"/>
    <property type="match status" value="1"/>
</dbReference>
<feature type="active site" description="Nucleophile; methyl group acceptor from either O6-methylguanine or O4-methylthymine" evidence="11">
    <location>
        <position position="316"/>
    </location>
</feature>
<feature type="binding site" evidence="13">
    <location>
        <position position="40"/>
    </location>
    <ligand>
        <name>Zn(2+)</name>
        <dbReference type="ChEBI" id="CHEBI:29105"/>
    </ligand>
</feature>
<dbReference type="Gene3D" id="3.30.160.70">
    <property type="entry name" value="Methylated DNA-protein cysteine methyltransferase domain"/>
    <property type="match status" value="1"/>
</dbReference>
<evidence type="ECO:0000256" key="4">
    <source>
        <dbReference type="ARBA" id="ARBA00022603"/>
    </source>
</evidence>
<keyword evidence="12" id="KW-0479">Metal-binding</keyword>
<evidence type="ECO:0000256" key="5">
    <source>
        <dbReference type="ARBA" id="ARBA00022679"/>
    </source>
</evidence>
<dbReference type="EMBL" id="FOFS01000005">
    <property type="protein sequence ID" value="SEQ29612.1"/>
    <property type="molecule type" value="Genomic_DNA"/>
</dbReference>
<comment type="subcellular location">
    <subcellularLocation>
        <location evidence="10">Cytoplasm</location>
    </subcellularLocation>
</comment>
<dbReference type="InterPro" id="IPR016221">
    <property type="entry name" value="Bifunct_regulatory_prot_Ada"/>
</dbReference>
<evidence type="ECO:0000256" key="13">
    <source>
        <dbReference type="PIRSR" id="PIRSR000409-3"/>
    </source>
</evidence>
<dbReference type="GO" id="GO:0005737">
    <property type="term" value="C:cytoplasm"/>
    <property type="evidence" value="ECO:0007669"/>
    <property type="project" value="UniProtKB-SubCell"/>
</dbReference>
<feature type="binding site" evidence="13">
    <location>
        <position position="36"/>
    </location>
    <ligand>
        <name>Zn(2+)</name>
        <dbReference type="ChEBI" id="CHEBI:29105"/>
    </ligand>
</feature>
<dbReference type="Pfam" id="PF01035">
    <property type="entry name" value="DNA_binding_1"/>
    <property type="match status" value="1"/>
</dbReference>
<organism evidence="15 16">
    <name type="scientific">Solimonas aquatica</name>
    <dbReference type="NCBI Taxonomy" id="489703"/>
    <lineage>
        <taxon>Bacteria</taxon>
        <taxon>Pseudomonadati</taxon>
        <taxon>Pseudomonadota</taxon>
        <taxon>Gammaproteobacteria</taxon>
        <taxon>Nevskiales</taxon>
        <taxon>Nevskiaceae</taxon>
        <taxon>Solimonas</taxon>
    </lineage>
</organism>
<dbReference type="CDD" id="cd06445">
    <property type="entry name" value="ATase"/>
    <property type="match status" value="1"/>
</dbReference>
<dbReference type="AlphaFoldDB" id="A0A1H9EVE3"/>
<reference evidence="16" key="1">
    <citation type="submission" date="2016-10" db="EMBL/GenBank/DDBJ databases">
        <authorList>
            <person name="Varghese N."/>
            <person name="Submissions S."/>
        </authorList>
    </citation>
    <scope>NUCLEOTIDE SEQUENCE [LARGE SCALE GENOMIC DNA]</scope>
    <source>
        <strain evidence="16">DSM 25927</strain>
    </source>
</reference>
<keyword evidence="6 10" id="KW-0227">DNA damage</keyword>
<dbReference type="InterPro" id="IPR035451">
    <property type="entry name" value="Ada-like_dom_sf"/>
</dbReference>
<feature type="binding site" evidence="12">
    <location>
        <position position="43"/>
    </location>
    <ligand>
        <name>DNA</name>
        <dbReference type="ChEBI" id="CHEBI:16991"/>
    </ligand>
</feature>
<dbReference type="Gene3D" id="3.40.10.10">
    <property type="entry name" value="DNA Methylphosphotriester Repair Domain"/>
    <property type="match status" value="1"/>
</dbReference>
<dbReference type="GO" id="GO:0006307">
    <property type="term" value="P:DNA alkylation repair"/>
    <property type="evidence" value="ECO:0007669"/>
    <property type="project" value="UniProtKB-UniRule"/>
</dbReference>
<dbReference type="Proteomes" id="UP000199233">
    <property type="component" value="Unassembled WGS sequence"/>
</dbReference>
<dbReference type="InterPro" id="IPR023546">
    <property type="entry name" value="MGMT"/>
</dbReference>
<dbReference type="STRING" id="489703.SAMN04488038_105167"/>
<keyword evidence="4 10" id="KW-0489">Methyltransferase</keyword>
<feature type="active site" description="Nucleophile; methyl group acceptor" evidence="10">
    <location>
        <position position="316"/>
    </location>
</feature>
<dbReference type="SUPFAM" id="SSF46767">
    <property type="entry name" value="Methylated DNA-protein cysteine methyltransferase, C-terminal domain"/>
    <property type="match status" value="1"/>
</dbReference>
<feature type="active site" description="Nucleophile; methyl group acceptor from methylphosphotriester" evidence="11">
    <location>
        <position position="36"/>
    </location>
</feature>
<evidence type="ECO:0000256" key="8">
    <source>
        <dbReference type="ARBA" id="ARBA00023204"/>
    </source>
</evidence>
<comment type="catalytic activity">
    <reaction evidence="9 10">
        <text>a 6-O-methyl-2'-deoxyguanosine in DNA + L-cysteinyl-[protein] = S-methyl-L-cysteinyl-[protein] + a 2'-deoxyguanosine in DNA</text>
        <dbReference type="Rhea" id="RHEA:24000"/>
        <dbReference type="Rhea" id="RHEA-COMP:10131"/>
        <dbReference type="Rhea" id="RHEA-COMP:10132"/>
        <dbReference type="Rhea" id="RHEA-COMP:11367"/>
        <dbReference type="Rhea" id="RHEA-COMP:11368"/>
        <dbReference type="ChEBI" id="CHEBI:29950"/>
        <dbReference type="ChEBI" id="CHEBI:82612"/>
        <dbReference type="ChEBI" id="CHEBI:85445"/>
        <dbReference type="ChEBI" id="CHEBI:85448"/>
        <dbReference type="EC" id="2.1.1.63"/>
    </reaction>
</comment>
<evidence type="ECO:0000256" key="12">
    <source>
        <dbReference type="PIRSR" id="PIRSR000409-2"/>
    </source>
</evidence>
<dbReference type="GO" id="GO:0008270">
    <property type="term" value="F:zinc ion binding"/>
    <property type="evidence" value="ECO:0007669"/>
    <property type="project" value="InterPro"/>
</dbReference>
<keyword evidence="8 10" id="KW-0234">DNA repair</keyword>
<proteinExistence type="inferred from homology"/>
<evidence type="ECO:0000256" key="9">
    <source>
        <dbReference type="ARBA" id="ARBA00049348"/>
    </source>
</evidence>
<dbReference type="InterPro" id="IPR001497">
    <property type="entry name" value="MethylDNA_cys_MeTrfase_AS"/>
</dbReference>
<dbReference type="Pfam" id="PF02805">
    <property type="entry name" value="Ada_Zn_binding"/>
    <property type="match status" value="1"/>
</dbReference>
<evidence type="ECO:0000259" key="14">
    <source>
        <dbReference type="PROSITE" id="PS01124"/>
    </source>
</evidence>
<evidence type="ECO:0000256" key="1">
    <source>
        <dbReference type="ARBA" id="ARBA00001286"/>
    </source>
</evidence>
<evidence type="ECO:0000256" key="3">
    <source>
        <dbReference type="ARBA" id="ARBA00022490"/>
    </source>
</evidence>
<comment type="catalytic activity">
    <reaction evidence="1 10">
        <text>a 4-O-methyl-thymidine in DNA + L-cysteinyl-[protein] = a thymidine in DNA + S-methyl-L-cysteinyl-[protein]</text>
        <dbReference type="Rhea" id="RHEA:53428"/>
        <dbReference type="Rhea" id="RHEA-COMP:10131"/>
        <dbReference type="Rhea" id="RHEA-COMP:10132"/>
        <dbReference type="Rhea" id="RHEA-COMP:13555"/>
        <dbReference type="Rhea" id="RHEA-COMP:13556"/>
        <dbReference type="ChEBI" id="CHEBI:29950"/>
        <dbReference type="ChEBI" id="CHEBI:82612"/>
        <dbReference type="ChEBI" id="CHEBI:137386"/>
        <dbReference type="ChEBI" id="CHEBI:137387"/>
        <dbReference type="EC" id="2.1.1.63"/>
    </reaction>
</comment>
<comment type="miscellaneous">
    <text evidence="10">This enzyme catalyzes only one turnover and therefore is not strictly catalytic. According to one definition, an enzyme is a biocatalyst that acts repeatedly and over many reaction cycles.</text>
</comment>